<feature type="domain" description="Carbohydrate kinase PfkB" evidence="7">
    <location>
        <begin position="15"/>
        <end position="297"/>
    </location>
</feature>
<organism evidence="8 9">
    <name type="scientific">Gimesia algae</name>
    <dbReference type="NCBI Taxonomy" id="2527971"/>
    <lineage>
        <taxon>Bacteria</taxon>
        <taxon>Pseudomonadati</taxon>
        <taxon>Planctomycetota</taxon>
        <taxon>Planctomycetia</taxon>
        <taxon>Planctomycetales</taxon>
        <taxon>Planctomycetaceae</taxon>
        <taxon>Gimesia</taxon>
    </lineage>
</organism>
<evidence type="ECO:0000256" key="6">
    <source>
        <dbReference type="PIRNR" id="PIRNR000535"/>
    </source>
</evidence>
<dbReference type="InterPro" id="IPR017583">
    <property type="entry name" value="Tagatose/fructose_Pkinase"/>
</dbReference>
<dbReference type="RefSeq" id="WP_145231595.1">
    <property type="nucleotide sequence ID" value="NZ_CP036343.1"/>
</dbReference>
<dbReference type="FunFam" id="3.40.1190.20:FF:000001">
    <property type="entry name" value="Phosphofructokinase"/>
    <property type="match status" value="1"/>
</dbReference>
<dbReference type="Gene3D" id="3.40.1190.20">
    <property type="match status" value="1"/>
</dbReference>
<dbReference type="InterPro" id="IPR029056">
    <property type="entry name" value="Ribokinase-like"/>
</dbReference>
<proteinExistence type="inferred from homology"/>
<evidence type="ECO:0000256" key="3">
    <source>
        <dbReference type="ARBA" id="ARBA00022741"/>
    </source>
</evidence>
<dbReference type="GO" id="GO:0005524">
    <property type="term" value="F:ATP binding"/>
    <property type="evidence" value="ECO:0007669"/>
    <property type="project" value="UniProtKB-KW"/>
</dbReference>
<sequence length="317" mass="33716">MRESPVVSIATLTLNPCLDVSYEFPSLVRDEKVRANHTRFDPGGNGINVGRALKQLDAPATNCCILAGEIGELVARLVGNQLDNLVAVRMSGETRINCTILEENPRTQYEVDGVGPAVAPAVLDQVTDRFLAGAQGGFGVLTGSLPAGVPETVYADLVERLRQRDVLAIVDTKGPMLASAIEHGPYLIKPNRYELERHCGHPLPKREDVVEEARRLQRKGVTYVCVSLGGEGAVLVGPENAHHATAPHVQIRSTVGAGDSLVGGLVAAFAQGRDIAAALRLGIACGSGTAQHPGTSLFTREDIERLETQVTVKLLDA</sequence>
<dbReference type="GO" id="GO:0005829">
    <property type="term" value="C:cytosol"/>
    <property type="evidence" value="ECO:0007669"/>
    <property type="project" value="TreeGrafter"/>
</dbReference>
<evidence type="ECO:0000259" key="7">
    <source>
        <dbReference type="Pfam" id="PF00294"/>
    </source>
</evidence>
<comment type="similarity">
    <text evidence="1">Belongs to the carbohydrate kinase PfkB family.</text>
</comment>
<dbReference type="CDD" id="cd01164">
    <property type="entry name" value="FruK_PfkB_like"/>
    <property type="match status" value="1"/>
</dbReference>
<dbReference type="GO" id="GO:0003872">
    <property type="term" value="F:6-phosphofructokinase activity"/>
    <property type="evidence" value="ECO:0007669"/>
    <property type="project" value="UniProtKB-EC"/>
</dbReference>
<dbReference type="NCBIfam" id="TIGR03168">
    <property type="entry name" value="1-PFK"/>
    <property type="match status" value="1"/>
</dbReference>
<dbReference type="KEGG" id="gax:Pan161_52860"/>
<dbReference type="EMBL" id="CP036343">
    <property type="protein sequence ID" value="QDT93605.1"/>
    <property type="molecule type" value="Genomic_DNA"/>
</dbReference>
<name>A0A517VKY1_9PLAN</name>
<evidence type="ECO:0000256" key="1">
    <source>
        <dbReference type="ARBA" id="ARBA00010688"/>
    </source>
</evidence>
<dbReference type="Pfam" id="PF00294">
    <property type="entry name" value="PfkB"/>
    <property type="match status" value="1"/>
</dbReference>
<dbReference type="EC" id="2.7.1.11" evidence="8"/>
<dbReference type="PIRSF" id="PIRSF000535">
    <property type="entry name" value="1PFK/6PFK/LacC"/>
    <property type="match status" value="1"/>
</dbReference>
<reference evidence="8 9" key="1">
    <citation type="submission" date="2019-02" db="EMBL/GenBank/DDBJ databases">
        <title>Deep-cultivation of Planctomycetes and their phenomic and genomic characterization uncovers novel biology.</title>
        <authorList>
            <person name="Wiegand S."/>
            <person name="Jogler M."/>
            <person name="Boedeker C."/>
            <person name="Pinto D."/>
            <person name="Vollmers J."/>
            <person name="Rivas-Marin E."/>
            <person name="Kohn T."/>
            <person name="Peeters S.H."/>
            <person name="Heuer A."/>
            <person name="Rast P."/>
            <person name="Oberbeckmann S."/>
            <person name="Bunk B."/>
            <person name="Jeske O."/>
            <person name="Meyerdierks A."/>
            <person name="Storesund J.E."/>
            <person name="Kallscheuer N."/>
            <person name="Luecker S."/>
            <person name="Lage O.M."/>
            <person name="Pohl T."/>
            <person name="Merkel B.J."/>
            <person name="Hornburger P."/>
            <person name="Mueller R.-W."/>
            <person name="Bruemmer F."/>
            <person name="Labrenz M."/>
            <person name="Spormann A.M."/>
            <person name="Op den Camp H."/>
            <person name="Overmann J."/>
            <person name="Amann R."/>
            <person name="Jetten M.S.M."/>
            <person name="Mascher T."/>
            <person name="Medema M.H."/>
            <person name="Devos D.P."/>
            <person name="Kaster A.-K."/>
            <person name="Ovreas L."/>
            <person name="Rohde M."/>
            <person name="Galperin M.Y."/>
            <person name="Jogler C."/>
        </authorList>
    </citation>
    <scope>NUCLEOTIDE SEQUENCE [LARGE SCALE GENOMIC DNA]</scope>
    <source>
        <strain evidence="8 9">Pan161</strain>
    </source>
</reference>
<dbReference type="PANTHER" id="PTHR46566">
    <property type="entry name" value="1-PHOSPHOFRUCTOKINASE-RELATED"/>
    <property type="match status" value="1"/>
</dbReference>
<accession>A0A517VKY1</accession>
<dbReference type="PROSITE" id="PS00584">
    <property type="entry name" value="PFKB_KINASES_2"/>
    <property type="match status" value="1"/>
</dbReference>
<dbReference type="SUPFAM" id="SSF53613">
    <property type="entry name" value="Ribokinase-like"/>
    <property type="match status" value="1"/>
</dbReference>
<dbReference type="Proteomes" id="UP000316855">
    <property type="component" value="Chromosome"/>
</dbReference>
<keyword evidence="4 8" id="KW-0418">Kinase</keyword>
<protein>
    <submittedName>
        <fullName evidence="8">6-phosphofructokinase isozyme 2</fullName>
        <ecNumber evidence="8">2.7.1.11</ecNumber>
    </submittedName>
</protein>
<dbReference type="AlphaFoldDB" id="A0A517VKY1"/>
<keyword evidence="9" id="KW-1185">Reference proteome</keyword>
<dbReference type="OrthoDB" id="9801219at2"/>
<evidence type="ECO:0000313" key="9">
    <source>
        <dbReference type="Proteomes" id="UP000316855"/>
    </source>
</evidence>
<evidence type="ECO:0000256" key="5">
    <source>
        <dbReference type="ARBA" id="ARBA00022840"/>
    </source>
</evidence>
<evidence type="ECO:0000256" key="2">
    <source>
        <dbReference type="ARBA" id="ARBA00022679"/>
    </source>
</evidence>
<evidence type="ECO:0000256" key="4">
    <source>
        <dbReference type="ARBA" id="ARBA00022777"/>
    </source>
</evidence>
<keyword evidence="5" id="KW-0067">ATP-binding</keyword>
<dbReference type="InterPro" id="IPR011611">
    <property type="entry name" value="PfkB_dom"/>
</dbReference>
<keyword evidence="2 6" id="KW-0808">Transferase</keyword>
<keyword evidence="3" id="KW-0547">Nucleotide-binding</keyword>
<dbReference type="PANTHER" id="PTHR46566:SF2">
    <property type="entry name" value="ATP-DEPENDENT 6-PHOSPHOFRUCTOKINASE ISOZYME 2"/>
    <property type="match status" value="1"/>
</dbReference>
<dbReference type="InterPro" id="IPR002173">
    <property type="entry name" value="Carboh/pur_kinase_PfkB_CS"/>
</dbReference>
<gene>
    <name evidence="8" type="primary">pfkB</name>
    <name evidence="8" type="ORF">Pan161_52860</name>
</gene>
<evidence type="ECO:0000313" key="8">
    <source>
        <dbReference type="EMBL" id="QDT93605.1"/>
    </source>
</evidence>